<feature type="transmembrane region" description="Helical" evidence="1">
    <location>
        <begin position="79"/>
        <end position="96"/>
    </location>
</feature>
<sequence>MEITKKEIEQLIELRKEDTFLNHFWNILSRNYQPNGEVGRTEIKVWRQSIWNSTFYPIFIFELNANNHLVNIKDKINPIGKLFFVLFVAGQLYLLLPRTLPQADYLLSWVPFLVVFAFLWILILIGRSLYRFEKKNQLKQIFEILDIETEPEKIEKEWSLKNILIRSFTYPFCLFLIFLSIFLYIPEGQYLLTFGTLSMVGFYLVSDLRMILRKKTNGNNV</sequence>
<feature type="transmembrane region" description="Helical" evidence="1">
    <location>
        <begin position="163"/>
        <end position="185"/>
    </location>
</feature>
<dbReference type="Proteomes" id="UP000232533">
    <property type="component" value="Unassembled WGS sequence"/>
</dbReference>
<name>A0A2N0TPH4_9FLAO</name>
<dbReference type="EMBL" id="MJBR01000040">
    <property type="protein sequence ID" value="OEY71720.1"/>
    <property type="molecule type" value="Genomic_DNA"/>
</dbReference>
<evidence type="ECO:0000313" key="5">
    <source>
        <dbReference type="Proteomes" id="UP000232533"/>
    </source>
</evidence>
<organism evidence="3 5">
    <name type="scientific">Salegentibacter salarius</name>
    <dbReference type="NCBI Taxonomy" id="435906"/>
    <lineage>
        <taxon>Bacteria</taxon>
        <taxon>Pseudomonadati</taxon>
        <taxon>Bacteroidota</taxon>
        <taxon>Flavobacteriia</taxon>
        <taxon>Flavobacteriales</taxon>
        <taxon>Flavobacteriaceae</taxon>
        <taxon>Salegentibacter</taxon>
    </lineage>
</organism>
<reference evidence="3 5" key="1">
    <citation type="submission" date="2015-10" db="EMBL/GenBank/DDBJ databases">
        <title>Draft genome sequence of Salegentibacter salinarum KCTC 12975.</title>
        <authorList>
            <person name="Lin W."/>
            <person name="Zheng Q."/>
        </authorList>
    </citation>
    <scope>NUCLEOTIDE SEQUENCE [LARGE SCALE GENOMIC DNA]</scope>
    <source>
        <strain evidence="3 5">KCTC 12974</strain>
    </source>
</reference>
<dbReference type="EMBL" id="LKTR01000047">
    <property type="protein sequence ID" value="PKD16606.1"/>
    <property type="molecule type" value="Genomic_DNA"/>
</dbReference>
<reference evidence="2 4" key="2">
    <citation type="submission" date="2016-09" db="EMBL/GenBank/DDBJ databases">
        <title>Genome Sequence of Salegentibacter salarius,Isolated from a Marine Solar Saltern of the Yellow Sea in South Korea.</title>
        <authorList>
            <person name="Zheng Q."/>
            <person name="Liu Y."/>
        </authorList>
    </citation>
    <scope>NUCLEOTIDE SEQUENCE [LARGE SCALE GENOMIC DNA]</scope>
    <source>
        <strain evidence="2 4">KCTC 12974</strain>
    </source>
</reference>
<keyword evidence="1" id="KW-0812">Transmembrane</keyword>
<protein>
    <submittedName>
        <fullName evidence="3">Uncharacterized protein</fullName>
    </submittedName>
</protein>
<evidence type="ECO:0000313" key="2">
    <source>
        <dbReference type="EMBL" id="OEY71720.1"/>
    </source>
</evidence>
<evidence type="ECO:0000313" key="3">
    <source>
        <dbReference type="EMBL" id="PKD16606.1"/>
    </source>
</evidence>
<dbReference type="OrthoDB" id="1442007at2"/>
<accession>A0A2N0TPH4</accession>
<gene>
    <name evidence="3" type="ORF">APR40_15050</name>
    <name evidence="2" type="ORF">BHS39_15080</name>
</gene>
<dbReference type="Proteomes" id="UP000176009">
    <property type="component" value="Unassembled WGS sequence"/>
</dbReference>
<keyword evidence="1" id="KW-0472">Membrane</keyword>
<evidence type="ECO:0000256" key="1">
    <source>
        <dbReference type="SAM" id="Phobius"/>
    </source>
</evidence>
<comment type="caution">
    <text evidence="3">The sequence shown here is derived from an EMBL/GenBank/DDBJ whole genome shotgun (WGS) entry which is preliminary data.</text>
</comment>
<feature type="transmembrane region" description="Helical" evidence="1">
    <location>
        <begin position="191"/>
        <end position="212"/>
    </location>
</feature>
<dbReference type="AlphaFoldDB" id="A0A2N0TPH4"/>
<dbReference type="RefSeq" id="WP_070055001.1">
    <property type="nucleotide sequence ID" value="NZ_FVZF01000005.1"/>
</dbReference>
<feature type="transmembrane region" description="Helical" evidence="1">
    <location>
        <begin position="108"/>
        <end position="130"/>
    </location>
</feature>
<proteinExistence type="predicted"/>
<keyword evidence="1" id="KW-1133">Transmembrane helix</keyword>
<keyword evidence="4" id="KW-1185">Reference proteome</keyword>
<evidence type="ECO:0000313" key="4">
    <source>
        <dbReference type="Proteomes" id="UP000176009"/>
    </source>
</evidence>